<proteinExistence type="predicted"/>
<accession>A0AAN8JDT3</accession>
<evidence type="ECO:0000313" key="4">
    <source>
        <dbReference type="Proteomes" id="UP001347796"/>
    </source>
</evidence>
<feature type="transmembrane region" description="Helical" evidence="2">
    <location>
        <begin position="161"/>
        <end position="182"/>
    </location>
</feature>
<feature type="compositionally biased region" description="Basic residues" evidence="1">
    <location>
        <begin position="12"/>
        <end position="28"/>
    </location>
</feature>
<keyword evidence="4" id="KW-1185">Reference proteome</keyword>
<dbReference type="EMBL" id="JAZGQO010000011">
    <property type="protein sequence ID" value="KAK6172898.1"/>
    <property type="molecule type" value="Genomic_DNA"/>
</dbReference>
<sequence length="197" mass="21764">MSMLTRAGTMVRKPRRSSASRAVPRRRSAPTVLQGRSQASKLGQHKQVARISSSPHNILRSLPNSPGRSLNRSPQDSPAKSVTFFDREISPKRALEFSFKCPSEISQDSSTGLGSIGLSIKPPGSCSPAENSPAKSVSFVLDLPSSTEVVCTKQDNCVVQIVVSVFPFTFTTFNYIVTIRYIDLYSKLLRKYFIIFF</sequence>
<evidence type="ECO:0000256" key="1">
    <source>
        <dbReference type="SAM" id="MobiDB-lite"/>
    </source>
</evidence>
<feature type="region of interest" description="Disordered" evidence="1">
    <location>
        <begin position="1"/>
        <end position="82"/>
    </location>
</feature>
<dbReference type="AlphaFoldDB" id="A0AAN8JDT3"/>
<gene>
    <name evidence="3" type="ORF">SNE40_016468</name>
</gene>
<reference evidence="3 4" key="1">
    <citation type="submission" date="2024-01" db="EMBL/GenBank/DDBJ databases">
        <title>The genome of the rayed Mediterranean limpet Patella caerulea (Linnaeus, 1758).</title>
        <authorList>
            <person name="Anh-Thu Weber A."/>
            <person name="Halstead-Nussloch G."/>
        </authorList>
    </citation>
    <scope>NUCLEOTIDE SEQUENCE [LARGE SCALE GENOMIC DNA]</scope>
    <source>
        <strain evidence="3">AATW-2023a</strain>
        <tissue evidence="3">Whole specimen</tissue>
    </source>
</reference>
<evidence type="ECO:0000313" key="3">
    <source>
        <dbReference type="EMBL" id="KAK6172898.1"/>
    </source>
</evidence>
<comment type="caution">
    <text evidence="3">The sequence shown here is derived from an EMBL/GenBank/DDBJ whole genome shotgun (WGS) entry which is preliminary data.</text>
</comment>
<keyword evidence="2" id="KW-0472">Membrane</keyword>
<keyword evidence="2" id="KW-0812">Transmembrane</keyword>
<feature type="compositionally biased region" description="Polar residues" evidence="1">
    <location>
        <begin position="50"/>
        <end position="80"/>
    </location>
</feature>
<organism evidence="3 4">
    <name type="scientific">Patella caerulea</name>
    <name type="common">Rayed Mediterranean limpet</name>
    <dbReference type="NCBI Taxonomy" id="87958"/>
    <lineage>
        <taxon>Eukaryota</taxon>
        <taxon>Metazoa</taxon>
        <taxon>Spiralia</taxon>
        <taxon>Lophotrochozoa</taxon>
        <taxon>Mollusca</taxon>
        <taxon>Gastropoda</taxon>
        <taxon>Patellogastropoda</taxon>
        <taxon>Patelloidea</taxon>
        <taxon>Patellidae</taxon>
        <taxon>Patella</taxon>
    </lineage>
</organism>
<keyword evidence="2" id="KW-1133">Transmembrane helix</keyword>
<protein>
    <submittedName>
        <fullName evidence="3">Uncharacterized protein</fullName>
    </submittedName>
</protein>
<evidence type="ECO:0000256" key="2">
    <source>
        <dbReference type="SAM" id="Phobius"/>
    </source>
</evidence>
<dbReference type="Proteomes" id="UP001347796">
    <property type="component" value="Unassembled WGS sequence"/>
</dbReference>
<name>A0AAN8JDT3_PATCE</name>